<evidence type="ECO:0000313" key="1">
    <source>
        <dbReference type="EMBL" id="KAK1862397.1"/>
    </source>
</evidence>
<gene>
    <name evidence="1" type="ORF">I4F81_004971</name>
</gene>
<proteinExistence type="predicted"/>
<sequence length="958" mass="97190">MARQVVVAATQFACGPSAETNVRRAERLVREAAAKGANIILLQELFETRYFPQVQDDYFGIARPALGNPLLARFQKVAAELRVVLPISFYERSNNAYFNSVAMIDADGSNLGIYRKTHIPQGPGYQEKYYFSPGDTGFRVFRTAFACVGVGICWDQWFPETARCLALAGAELLLFPTAIGSEPQDPTIDSSAHWRRTMQGHSAANIIPVIASNRIGREVFQTRVSAVRAAGVPTPPPGAMQAQQVRGLGLAAAPPPGRPDGAKTPALVNGPAVSAATGTAAGPPEGERTRGVSTDAAGTLMGGANGTARPDATAVTGQVVNVGGTTITANGHRPAEDGSDSLAFYGGAFITDQWGEVVVSTGRDEDRSRSLPTDGVITLPEGSDANGRADAAAGGAAPAKSTGAGPSADVDRTNGPTADSLTFYGSSFITDQWGDVVVSAGRDEEAILSFLFDLDVIVSDRRQWGLFRDRRPEMYGALMSMDGNAAASGGAGTLGVPPGIHGPAPVGAAAFLPAGGLSATHSAAVTAAKQQQYASAAAAAAILPLTHNRQLGQVRPPYIGPTGQLFPGGPAPGHSSQMGALMHNQQQRADGAPPNHGGLTDHHAVGAVSAGVPVASAAGLLAMQPHNHPLGPGRGPYTAPPNQLYGAPGVANPQLGALLLNQPQPRGDAPLPNGHAATAAAGPSNPHTTAAAAAAAAAEAVPAASAVVSLPLQAHALAPPRASFAPPSALFPGTVPGAPPGSLLLPGAPGVSREEDVGGGDAKTPDALVPTSLAPSAAAAAAASGVGAEQVASPTLDGTEEVVGGGPAGGAEGSGSGTSDVVDPVDATNHEASFIGEVRDTSQRRPRGRCWSCRAKTTYECKKCVPGPVPLCNRVPRECWWKYHAGEVTPFVPSRRGRKRKNEDGEMPLASPGDAVADYGSGGDGGGDSGGSAGADASIGDIGTNDGDDSLADARVVA</sequence>
<dbReference type="EMBL" id="CM020618">
    <property type="protein sequence ID" value="KAK1862397.1"/>
    <property type="molecule type" value="Genomic_DNA"/>
</dbReference>
<name>A0ACC3BWX5_PYRYE</name>
<accession>A0ACC3BWX5</accession>
<evidence type="ECO:0000313" key="2">
    <source>
        <dbReference type="Proteomes" id="UP000798662"/>
    </source>
</evidence>
<comment type="caution">
    <text evidence="1">The sequence shown here is derived from an EMBL/GenBank/DDBJ whole genome shotgun (WGS) entry which is preliminary data.</text>
</comment>
<protein>
    <submittedName>
        <fullName evidence="1">Uncharacterized protein</fullName>
    </submittedName>
</protein>
<organism evidence="1 2">
    <name type="scientific">Pyropia yezoensis</name>
    <name type="common">Susabi-nori</name>
    <name type="synonym">Porphyra yezoensis</name>
    <dbReference type="NCBI Taxonomy" id="2788"/>
    <lineage>
        <taxon>Eukaryota</taxon>
        <taxon>Rhodophyta</taxon>
        <taxon>Bangiophyceae</taxon>
        <taxon>Bangiales</taxon>
        <taxon>Bangiaceae</taxon>
        <taxon>Pyropia</taxon>
    </lineage>
</organism>
<reference evidence="1" key="1">
    <citation type="submission" date="2019-11" db="EMBL/GenBank/DDBJ databases">
        <title>Nori genome reveals adaptations in red seaweeds to the harsh intertidal environment.</title>
        <authorList>
            <person name="Wang D."/>
            <person name="Mao Y."/>
        </authorList>
    </citation>
    <scope>NUCLEOTIDE SEQUENCE</scope>
    <source>
        <tissue evidence="1">Gametophyte</tissue>
    </source>
</reference>
<dbReference type="Proteomes" id="UP000798662">
    <property type="component" value="Chromosome 1"/>
</dbReference>
<keyword evidence="2" id="KW-1185">Reference proteome</keyword>